<dbReference type="AlphaFoldDB" id="U5VRT8"/>
<dbReference type="GO" id="GO:0005886">
    <property type="term" value="C:plasma membrane"/>
    <property type="evidence" value="ECO:0007669"/>
    <property type="project" value="TreeGrafter"/>
</dbReference>
<dbReference type="NCBIfam" id="TIGR00026">
    <property type="entry name" value="hi_GC_TIGR00026"/>
    <property type="match status" value="1"/>
</dbReference>
<comment type="similarity">
    <text evidence="1">Belongs to the F420H(2)-dependent quinone reductase family.</text>
</comment>
<dbReference type="GO" id="GO:0016491">
    <property type="term" value="F:oxidoreductase activity"/>
    <property type="evidence" value="ECO:0007669"/>
    <property type="project" value="InterPro"/>
</dbReference>
<dbReference type="STRING" id="1246995.AFR_06945"/>
<dbReference type="GO" id="GO:0070967">
    <property type="term" value="F:coenzyme F420 binding"/>
    <property type="evidence" value="ECO:0007669"/>
    <property type="project" value="TreeGrafter"/>
</dbReference>
<organism evidence="3 4">
    <name type="scientific">Actinoplanes friuliensis DSM 7358</name>
    <dbReference type="NCBI Taxonomy" id="1246995"/>
    <lineage>
        <taxon>Bacteria</taxon>
        <taxon>Bacillati</taxon>
        <taxon>Actinomycetota</taxon>
        <taxon>Actinomycetes</taxon>
        <taxon>Micromonosporales</taxon>
        <taxon>Micromonosporaceae</taxon>
        <taxon>Actinoplanes</taxon>
    </lineage>
</organism>
<dbReference type="Pfam" id="PF04075">
    <property type="entry name" value="F420H2_quin_red"/>
    <property type="match status" value="1"/>
</dbReference>
<accession>U5VRT8</accession>
<dbReference type="PANTHER" id="PTHR39428:SF1">
    <property type="entry name" value="F420H(2)-DEPENDENT QUINONE REDUCTASE RV1261C"/>
    <property type="match status" value="1"/>
</dbReference>
<keyword evidence="4" id="KW-1185">Reference proteome</keyword>
<dbReference type="RefSeq" id="WP_023359209.1">
    <property type="nucleotide sequence ID" value="NC_022657.1"/>
</dbReference>
<evidence type="ECO:0000313" key="3">
    <source>
        <dbReference type="EMBL" id="AGZ39678.1"/>
    </source>
</evidence>
<name>U5VRT8_9ACTN</name>
<dbReference type="OrthoDB" id="8225825at2"/>
<comment type="catalytic activity">
    <reaction evidence="2">
        <text>oxidized coenzyme F420-(gamma-L-Glu)(n) + a quinol + H(+) = reduced coenzyme F420-(gamma-L-Glu)(n) + a quinone</text>
        <dbReference type="Rhea" id="RHEA:39663"/>
        <dbReference type="Rhea" id="RHEA-COMP:12939"/>
        <dbReference type="Rhea" id="RHEA-COMP:14378"/>
        <dbReference type="ChEBI" id="CHEBI:15378"/>
        <dbReference type="ChEBI" id="CHEBI:24646"/>
        <dbReference type="ChEBI" id="CHEBI:132124"/>
        <dbReference type="ChEBI" id="CHEBI:133980"/>
        <dbReference type="ChEBI" id="CHEBI:139511"/>
    </reaction>
</comment>
<proteinExistence type="inferred from homology"/>
<evidence type="ECO:0000256" key="1">
    <source>
        <dbReference type="ARBA" id="ARBA00008710"/>
    </source>
</evidence>
<dbReference type="KEGG" id="afs:AFR_06945"/>
<dbReference type="eggNOG" id="COG3945">
    <property type="taxonomic scope" value="Bacteria"/>
</dbReference>
<dbReference type="HOGENOM" id="CLU_114921_2_0_11"/>
<dbReference type="Gene3D" id="2.30.110.10">
    <property type="entry name" value="Electron Transport, Fmn-binding Protein, Chain A"/>
    <property type="match status" value="1"/>
</dbReference>
<dbReference type="SUPFAM" id="SSF50475">
    <property type="entry name" value="FMN-binding split barrel"/>
    <property type="match status" value="1"/>
</dbReference>
<protein>
    <recommendedName>
        <fullName evidence="5">Nitroreductase family deazaflavin-dependent oxidoreductase</fullName>
    </recommendedName>
</protein>
<evidence type="ECO:0000256" key="2">
    <source>
        <dbReference type="ARBA" id="ARBA00049106"/>
    </source>
</evidence>
<dbReference type="InterPro" id="IPR012349">
    <property type="entry name" value="Split_barrel_FMN-bd"/>
</dbReference>
<sequence>MTMPDDLLAHNRQLIDQFRADGGASMTNRPLLLLTTAGRRTGQPRTSPIMYVRHDDRLLVIASNKGAATDPLWFRNLIADPVVTVELPGESFTATATPLTGDDYDAEWARLVSAYPFFAEYQAKAGDRTIPLVELSRLV</sequence>
<reference evidence="3 4" key="1">
    <citation type="journal article" date="2014" name="J. Biotechnol.">
        <title>Complete genome sequence of the actinobacterium Actinoplanes friuliensis HAG 010964, producer of the lipopeptide antibiotic friulimycin.</title>
        <authorList>
            <person name="Ruckert C."/>
            <person name="Szczepanowski R."/>
            <person name="Albersmeier A."/>
            <person name="Goesmann A."/>
            <person name="Fischer N."/>
            <person name="Steinkamper A."/>
            <person name="Puhler A."/>
            <person name="Biener R."/>
            <person name="Schwartz D."/>
            <person name="Kalinowski J."/>
        </authorList>
    </citation>
    <scope>NUCLEOTIDE SEQUENCE [LARGE SCALE GENOMIC DNA]</scope>
    <source>
        <strain evidence="3 4">DSM 7358</strain>
    </source>
</reference>
<gene>
    <name evidence="3" type="ORF">AFR_06945</name>
</gene>
<dbReference type="PANTHER" id="PTHR39428">
    <property type="entry name" value="F420H(2)-DEPENDENT QUINONE REDUCTASE RV1261C"/>
    <property type="match status" value="1"/>
</dbReference>
<dbReference type="InterPro" id="IPR004378">
    <property type="entry name" value="F420H2_quin_Rdtase"/>
</dbReference>
<dbReference type="Proteomes" id="UP000017746">
    <property type="component" value="Chromosome"/>
</dbReference>
<evidence type="ECO:0008006" key="5">
    <source>
        <dbReference type="Google" id="ProtNLM"/>
    </source>
</evidence>
<dbReference type="PATRIC" id="fig|1246995.3.peg.1417"/>
<dbReference type="EMBL" id="CP006272">
    <property type="protein sequence ID" value="AGZ39678.1"/>
    <property type="molecule type" value="Genomic_DNA"/>
</dbReference>
<evidence type="ECO:0000313" key="4">
    <source>
        <dbReference type="Proteomes" id="UP000017746"/>
    </source>
</evidence>